<comment type="caution">
    <text evidence="1">The sequence shown here is derived from an EMBL/GenBank/DDBJ whole genome shotgun (WGS) entry which is preliminary data.</text>
</comment>
<keyword evidence="2" id="KW-1185">Reference proteome</keyword>
<protein>
    <submittedName>
        <fullName evidence="1">Uncharacterized protein</fullName>
    </submittedName>
</protein>
<organism evidence="1 2">
    <name type="scientific">Halosimplex carlsbadense 2-9-1</name>
    <dbReference type="NCBI Taxonomy" id="797114"/>
    <lineage>
        <taxon>Archaea</taxon>
        <taxon>Methanobacteriati</taxon>
        <taxon>Methanobacteriota</taxon>
        <taxon>Stenosarchaea group</taxon>
        <taxon>Halobacteria</taxon>
        <taxon>Halobacteriales</taxon>
        <taxon>Haloarculaceae</taxon>
        <taxon>Halosimplex</taxon>
    </lineage>
</organism>
<dbReference type="Proteomes" id="UP000011626">
    <property type="component" value="Unassembled WGS sequence"/>
</dbReference>
<name>M0CYP4_9EURY</name>
<dbReference type="STRING" id="797114.C475_07600"/>
<proteinExistence type="predicted"/>
<reference evidence="1 2" key="1">
    <citation type="journal article" date="2014" name="PLoS Genet.">
        <title>Phylogenetically driven sequencing of extremely halophilic archaea reveals strategies for static and dynamic osmo-response.</title>
        <authorList>
            <person name="Becker E.A."/>
            <person name="Seitzer P.M."/>
            <person name="Tritt A."/>
            <person name="Larsen D."/>
            <person name="Krusor M."/>
            <person name="Yao A.I."/>
            <person name="Wu D."/>
            <person name="Madern D."/>
            <person name="Eisen J.A."/>
            <person name="Darling A.E."/>
            <person name="Facciotti M.T."/>
        </authorList>
    </citation>
    <scope>NUCLEOTIDE SEQUENCE [LARGE SCALE GENOMIC DNA]</scope>
    <source>
        <strain evidence="1 2">2-9-1</strain>
    </source>
</reference>
<evidence type="ECO:0000313" key="1">
    <source>
        <dbReference type="EMBL" id="ELZ27768.1"/>
    </source>
</evidence>
<sequence>MATQQHTAVGAYRCPDCDGRITFEHQSWECGDCGHAPRHGAD</sequence>
<dbReference type="RefSeq" id="WP_006883196.1">
    <property type="nucleotide sequence ID" value="NZ_AOIU01000013.1"/>
</dbReference>
<gene>
    <name evidence="1" type="ORF">C475_07600</name>
</gene>
<dbReference type="EMBL" id="AOIU01000013">
    <property type="protein sequence ID" value="ELZ27768.1"/>
    <property type="molecule type" value="Genomic_DNA"/>
</dbReference>
<evidence type="ECO:0000313" key="2">
    <source>
        <dbReference type="Proteomes" id="UP000011626"/>
    </source>
</evidence>
<accession>M0CYP4</accession>
<dbReference type="AlphaFoldDB" id="M0CYP4"/>
<dbReference type="GeneID" id="80554755"/>